<reference evidence="2 3" key="1">
    <citation type="submission" date="2019-12" db="EMBL/GenBank/DDBJ databases">
        <authorList>
            <person name="Lee S.D."/>
        </authorList>
    </citation>
    <scope>NUCLEOTIDE SEQUENCE [LARGE SCALE GENOMIC DNA]</scope>
    <source>
        <strain evidence="2 3">SAP-6</strain>
    </source>
</reference>
<dbReference type="Proteomes" id="UP000461443">
    <property type="component" value="Unassembled WGS sequence"/>
</dbReference>
<organism evidence="2 3">
    <name type="scientific">Acerihabitans arboris</name>
    <dbReference type="NCBI Taxonomy" id="2691583"/>
    <lineage>
        <taxon>Bacteria</taxon>
        <taxon>Pseudomonadati</taxon>
        <taxon>Pseudomonadota</taxon>
        <taxon>Gammaproteobacteria</taxon>
        <taxon>Enterobacterales</taxon>
        <taxon>Pectobacteriaceae</taxon>
        <taxon>Acerihabitans</taxon>
    </lineage>
</organism>
<reference evidence="2 3" key="2">
    <citation type="submission" date="2020-02" db="EMBL/GenBank/DDBJ databases">
        <title>The new genus of Enterobacteriales.</title>
        <authorList>
            <person name="Kim I.S."/>
        </authorList>
    </citation>
    <scope>NUCLEOTIDE SEQUENCE [LARGE SCALE GENOMIC DNA]</scope>
    <source>
        <strain evidence="2 3">SAP-6</strain>
    </source>
</reference>
<dbReference type="GO" id="GO:0016813">
    <property type="term" value="F:hydrolase activity, acting on carbon-nitrogen (but not peptide) bonds, in linear amidines"/>
    <property type="evidence" value="ECO:0007669"/>
    <property type="project" value="UniProtKB-ARBA"/>
</dbReference>
<evidence type="ECO:0000256" key="1">
    <source>
        <dbReference type="PROSITE-ProRule" id="PRU00742"/>
    </source>
</evidence>
<comment type="caution">
    <text evidence="2">The sequence shown here is derived from an EMBL/GenBank/DDBJ whole genome shotgun (WGS) entry which is preliminary data.</text>
</comment>
<evidence type="ECO:0008006" key="4">
    <source>
        <dbReference type="Google" id="ProtNLM"/>
    </source>
</evidence>
<dbReference type="InterPro" id="IPR006035">
    <property type="entry name" value="Ureohydrolase"/>
</dbReference>
<name>A0A845SNQ9_9GAMM</name>
<dbReference type="EMBL" id="WUBS01000020">
    <property type="protein sequence ID" value="NDL65689.1"/>
    <property type="molecule type" value="Genomic_DNA"/>
</dbReference>
<dbReference type="InterPro" id="IPR023696">
    <property type="entry name" value="Ureohydrolase_dom_sf"/>
</dbReference>
<comment type="similarity">
    <text evidence="1">Belongs to the arginase family.</text>
</comment>
<dbReference type="Pfam" id="PF00491">
    <property type="entry name" value="Arginase"/>
    <property type="match status" value="1"/>
</dbReference>
<dbReference type="RefSeq" id="WP_162368394.1">
    <property type="nucleotide sequence ID" value="NZ_WUBS01000020.1"/>
</dbReference>
<gene>
    <name evidence="2" type="ORF">GRH90_23415</name>
</gene>
<dbReference type="AlphaFoldDB" id="A0A845SNQ9"/>
<keyword evidence="3" id="KW-1185">Reference proteome</keyword>
<protein>
    <recommendedName>
        <fullName evidence="4">Arginase</fullName>
    </recommendedName>
</protein>
<dbReference type="Gene3D" id="3.40.800.10">
    <property type="entry name" value="Ureohydrolase domain"/>
    <property type="match status" value="1"/>
</dbReference>
<dbReference type="PROSITE" id="PS51409">
    <property type="entry name" value="ARGINASE_2"/>
    <property type="match status" value="1"/>
</dbReference>
<dbReference type="GO" id="GO:0046872">
    <property type="term" value="F:metal ion binding"/>
    <property type="evidence" value="ECO:0007669"/>
    <property type="project" value="InterPro"/>
</dbReference>
<proteinExistence type="inferred from homology"/>
<evidence type="ECO:0000313" key="2">
    <source>
        <dbReference type="EMBL" id="NDL65689.1"/>
    </source>
</evidence>
<evidence type="ECO:0000313" key="3">
    <source>
        <dbReference type="Proteomes" id="UP000461443"/>
    </source>
</evidence>
<sequence length="129" mass="13624">MVHRLFAKNSKPFTPSSRCTAYMATLPVVARHHPVACGVWLDAHADLNTPHSYPTGYIGGFTIAGPVGLWDSGPGGGLDLSAAILAGARDIGSPEQKLIDDGKVTWVPAGTDWWKDYGALLKAGRVIIG</sequence>
<accession>A0A845SNQ9</accession>
<dbReference type="SUPFAM" id="SSF52768">
    <property type="entry name" value="Arginase/deacetylase"/>
    <property type="match status" value="1"/>
</dbReference>